<evidence type="ECO:0000313" key="3">
    <source>
        <dbReference type="Proteomes" id="UP000287651"/>
    </source>
</evidence>
<feature type="transmembrane region" description="Helical" evidence="1">
    <location>
        <begin position="86"/>
        <end position="104"/>
    </location>
</feature>
<reference evidence="2 3" key="1">
    <citation type="journal article" date="2014" name="Agronomy (Basel)">
        <title>A Draft Genome Sequence for Ensete ventricosum, the Drought-Tolerant Tree Against Hunger.</title>
        <authorList>
            <person name="Harrison J."/>
            <person name="Moore K.A."/>
            <person name="Paszkiewicz K."/>
            <person name="Jones T."/>
            <person name="Grant M."/>
            <person name="Ambacheew D."/>
            <person name="Muzemil S."/>
            <person name="Studholme D.J."/>
        </authorList>
    </citation>
    <scope>NUCLEOTIDE SEQUENCE [LARGE SCALE GENOMIC DNA]</scope>
</reference>
<organism evidence="2 3">
    <name type="scientific">Ensete ventricosum</name>
    <name type="common">Abyssinian banana</name>
    <name type="synonym">Musa ensete</name>
    <dbReference type="NCBI Taxonomy" id="4639"/>
    <lineage>
        <taxon>Eukaryota</taxon>
        <taxon>Viridiplantae</taxon>
        <taxon>Streptophyta</taxon>
        <taxon>Embryophyta</taxon>
        <taxon>Tracheophyta</taxon>
        <taxon>Spermatophyta</taxon>
        <taxon>Magnoliopsida</taxon>
        <taxon>Liliopsida</taxon>
        <taxon>Zingiberales</taxon>
        <taxon>Musaceae</taxon>
        <taxon>Ensete</taxon>
    </lineage>
</organism>
<dbReference type="EMBL" id="AMZH03001562">
    <property type="protein sequence ID" value="RRT78883.1"/>
    <property type="molecule type" value="Genomic_DNA"/>
</dbReference>
<dbReference type="AlphaFoldDB" id="A0A427ARR8"/>
<evidence type="ECO:0000313" key="2">
    <source>
        <dbReference type="EMBL" id="RRT78883.1"/>
    </source>
</evidence>
<keyword evidence="1" id="KW-0472">Membrane</keyword>
<sequence length="160" mass="18454">MVSCHLNWVNAFWSFNLHRLADIGVLLGLSSIKFAHQFFFNLVKAKLLDFARLLEVVLHASSWLLVFARSLLILPKHPKCKVPWPLPFSLVLVLGVCLYILHLLRPFHDQRSPSMRARDITPRKLRLYSTMALPSLWHYYPLPRICIYFFAIGISASAAL</sequence>
<proteinExistence type="predicted"/>
<accession>A0A427ARR8</accession>
<protein>
    <submittedName>
        <fullName evidence="2">Uncharacterized protein</fullName>
    </submittedName>
</protein>
<gene>
    <name evidence="2" type="ORF">B296_00009495</name>
</gene>
<comment type="caution">
    <text evidence="2">The sequence shown here is derived from an EMBL/GenBank/DDBJ whole genome shotgun (WGS) entry which is preliminary data.</text>
</comment>
<evidence type="ECO:0000256" key="1">
    <source>
        <dbReference type="SAM" id="Phobius"/>
    </source>
</evidence>
<feature type="transmembrane region" description="Helical" evidence="1">
    <location>
        <begin position="20"/>
        <end position="41"/>
    </location>
</feature>
<feature type="transmembrane region" description="Helical" evidence="1">
    <location>
        <begin position="53"/>
        <end position="74"/>
    </location>
</feature>
<keyword evidence="1" id="KW-0812">Transmembrane</keyword>
<keyword evidence="1" id="KW-1133">Transmembrane helix</keyword>
<name>A0A427ARR8_ENSVE</name>
<dbReference type="Proteomes" id="UP000287651">
    <property type="component" value="Unassembled WGS sequence"/>
</dbReference>